<dbReference type="GO" id="GO:0016491">
    <property type="term" value="F:oxidoreductase activity"/>
    <property type="evidence" value="ECO:0007669"/>
    <property type="project" value="UniProtKB-KW"/>
</dbReference>
<evidence type="ECO:0000256" key="7">
    <source>
        <dbReference type="ARBA" id="ARBA00022679"/>
    </source>
</evidence>
<dbReference type="InterPro" id="IPR036291">
    <property type="entry name" value="NAD(P)-bd_dom_sf"/>
</dbReference>
<feature type="domain" description="Ketoreductase" evidence="15">
    <location>
        <begin position="352"/>
        <end position="526"/>
    </location>
</feature>
<dbReference type="PANTHER" id="PTHR12283">
    <property type="entry name" value="GLUTAMINYL-PEPTIDE CYCLOTRANSFERASE"/>
    <property type="match status" value="1"/>
</dbReference>
<dbReference type="Proteomes" id="UP001562425">
    <property type="component" value="Unassembled WGS sequence"/>
</dbReference>
<dbReference type="Pfam" id="PF04389">
    <property type="entry name" value="Peptidase_M28"/>
    <property type="match status" value="1"/>
</dbReference>
<keyword evidence="14" id="KW-0732">Signal</keyword>
<dbReference type="FunFam" id="3.40.630.10:FF:000029">
    <property type="entry name" value="Glutaminyl-peptide cyclotransferase"/>
    <property type="match status" value="1"/>
</dbReference>
<proteinExistence type="inferred from homology"/>
<evidence type="ECO:0000256" key="2">
    <source>
        <dbReference type="ARBA" id="ARBA00004613"/>
    </source>
</evidence>
<dbReference type="InterPro" id="IPR057326">
    <property type="entry name" value="KR_dom"/>
</dbReference>
<evidence type="ECO:0000256" key="12">
    <source>
        <dbReference type="ARBA" id="ARBA00023315"/>
    </source>
</evidence>
<keyword evidence="6" id="KW-0964">Secreted</keyword>
<dbReference type="Pfam" id="PF13561">
    <property type="entry name" value="adh_short_C2"/>
    <property type="match status" value="1"/>
</dbReference>
<dbReference type="PROSITE" id="PS00061">
    <property type="entry name" value="ADH_SHORT"/>
    <property type="match status" value="1"/>
</dbReference>
<evidence type="ECO:0000256" key="8">
    <source>
        <dbReference type="ARBA" id="ARBA00022723"/>
    </source>
</evidence>
<dbReference type="NCBIfam" id="NF005559">
    <property type="entry name" value="PRK07231.1"/>
    <property type="match status" value="1"/>
</dbReference>
<feature type="chain" id="PRO_5044767318" description="Glutaminyl-peptide cyclotransferase" evidence="14">
    <location>
        <begin position="34"/>
        <end position="602"/>
    </location>
</feature>
<protein>
    <recommendedName>
        <fullName evidence="5">Glutaminyl-peptide cyclotransferase</fullName>
        <ecNumber evidence="4">2.3.2.5</ecNumber>
    </recommendedName>
</protein>
<dbReference type="InterPro" id="IPR037457">
    <property type="entry name" value="M28_QC"/>
</dbReference>
<reference evidence="16 17" key="1">
    <citation type="submission" date="2024-05" db="EMBL/GenBank/DDBJ databases">
        <title>Culex pipiens pipiens assembly and annotation.</title>
        <authorList>
            <person name="Alout H."/>
            <person name="Durand T."/>
        </authorList>
    </citation>
    <scope>NUCLEOTIDE SEQUENCE [LARGE SCALE GENOMIC DNA]</scope>
    <source>
        <strain evidence="16">HA-2024</strain>
        <tissue evidence="16">Whole body</tissue>
    </source>
</reference>
<comment type="function">
    <text evidence="13">Acts as a glutaminyl-peptide cyclotransferase. Responsible for the biosynthesis of pyroglutamyl peptides. Might be more efficient in the conversion of tri and tetrapeptides in vitro. Might have a relative preference for substrates containing hydrophobic amino acids in vitro.</text>
</comment>
<dbReference type="PRINTS" id="PR00080">
    <property type="entry name" value="SDRFAMILY"/>
</dbReference>
<comment type="caution">
    <text evidence="16">The sequence shown here is derived from an EMBL/GenBank/DDBJ whole genome shotgun (WGS) entry which is preliminary data.</text>
</comment>
<dbReference type="SMART" id="SM00822">
    <property type="entry name" value="PKS_KR"/>
    <property type="match status" value="1"/>
</dbReference>
<dbReference type="InterPro" id="IPR020904">
    <property type="entry name" value="Sc_DH/Rdtase_CS"/>
</dbReference>
<dbReference type="SUPFAM" id="SSF51735">
    <property type="entry name" value="NAD(P)-binding Rossmann-fold domains"/>
    <property type="match status" value="1"/>
</dbReference>
<gene>
    <name evidence="16" type="ORF">pipiens_015915</name>
</gene>
<dbReference type="PRINTS" id="PR00081">
    <property type="entry name" value="GDHRDH"/>
</dbReference>
<keyword evidence="7" id="KW-0808">Transferase</keyword>
<evidence type="ECO:0000313" key="17">
    <source>
        <dbReference type="Proteomes" id="UP001562425"/>
    </source>
</evidence>
<dbReference type="InterPro" id="IPR002347">
    <property type="entry name" value="SDR_fam"/>
</dbReference>
<dbReference type="SUPFAM" id="SSF53187">
    <property type="entry name" value="Zn-dependent exopeptidases"/>
    <property type="match status" value="1"/>
</dbReference>
<dbReference type="GO" id="GO:0016603">
    <property type="term" value="F:glutaminyl-peptide cyclotransferase activity"/>
    <property type="evidence" value="ECO:0007669"/>
    <property type="project" value="UniProtKB-EC"/>
</dbReference>
<dbReference type="PANTHER" id="PTHR12283:SF6">
    <property type="entry name" value="GLUTAMINYL-PEPTIDE CYCLOTRANSFERASE-RELATED"/>
    <property type="match status" value="1"/>
</dbReference>
<keyword evidence="9" id="KW-0862">Zinc</keyword>
<keyword evidence="12" id="KW-0012">Acyltransferase</keyword>
<evidence type="ECO:0000313" key="16">
    <source>
        <dbReference type="EMBL" id="KAL1377940.1"/>
    </source>
</evidence>
<comment type="subcellular location">
    <subcellularLocation>
        <location evidence="2">Secreted</location>
    </subcellularLocation>
</comment>
<dbReference type="FunFam" id="3.40.50.720:FF:000084">
    <property type="entry name" value="Short-chain dehydrogenase reductase"/>
    <property type="match status" value="1"/>
</dbReference>
<evidence type="ECO:0000256" key="10">
    <source>
        <dbReference type="ARBA" id="ARBA00023002"/>
    </source>
</evidence>
<organism evidence="16 17">
    <name type="scientific">Culex pipiens pipiens</name>
    <name type="common">Northern house mosquito</name>
    <dbReference type="NCBI Taxonomy" id="38569"/>
    <lineage>
        <taxon>Eukaryota</taxon>
        <taxon>Metazoa</taxon>
        <taxon>Ecdysozoa</taxon>
        <taxon>Arthropoda</taxon>
        <taxon>Hexapoda</taxon>
        <taxon>Insecta</taxon>
        <taxon>Pterygota</taxon>
        <taxon>Neoptera</taxon>
        <taxon>Endopterygota</taxon>
        <taxon>Diptera</taxon>
        <taxon>Nematocera</taxon>
        <taxon>Culicoidea</taxon>
        <taxon>Culicidae</taxon>
        <taxon>Culicinae</taxon>
        <taxon>Culicini</taxon>
        <taxon>Culex</taxon>
        <taxon>Culex</taxon>
    </lineage>
</organism>
<accession>A0ABD1CNX1</accession>
<sequence>MWQRLLFTKRPRLLVPTLLLMTFAQWPIQQVSAQFSMDQLRVVSKSNNDTHLRQTLKAILKPRIVGTATHDEVKRYIVAELQRLQFTVEMDEFNDKTPHFGRLKFSNIVGKLNPDADKFLTLACHYDSKYFREHAFVGAVDSAVPCAMMLNLVQTTESALDLLRNNTDLSLMLVFFDGEEAFRKWSATDSLYGSRHLATKWTTMPYVSSRMGKSMREIDRVQLMVLLDLIGGENPKFYSFFDNTRNYHRRLSEIEASLRKNRLLLKDPKSTEMFVDQNAFSRIEDDHLPFLKRNIPILHLIPIPFPKHWHKPEDNEANVNMRTVGNINMVMRVFMLEYLTYCNSKYGKPLAVFVLITGASSGIGAATALKLSKLGASLALTGRKLENLNQVAKECSEGAASAPFVVDGDITKEADNERILKATLEKYGKLDVLVNNAGIIETGTIETTSMEQFDRVMNTNIRSIYHLTMLAVPHLIKSQGNVVNVSSVNGIRSFPGVLAYNISKMSVDQFTRCVALELAAKNVRVNCVNPGVTVTNLHKRGGMDAETYKKFLEHSKNTHAMGRPGQASEVADAIVFLASESASFITGASLPIDGGRHAMCPR</sequence>
<dbReference type="GO" id="GO:0006629">
    <property type="term" value="P:lipid metabolic process"/>
    <property type="evidence" value="ECO:0007669"/>
    <property type="project" value="UniProtKB-ARBA"/>
</dbReference>
<evidence type="ECO:0000256" key="3">
    <source>
        <dbReference type="ARBA" id="ARBA00006014"/>
    </source>
</evidence>
<evidence type="ECO:0000256" key="5">
    <source>
        <dbReference type="ARBA" id="ARBA00016861"/>
    </source>
</evidence>
<evidence type="ECO:0000256" key="13">
    <source>
        <dbReference type="ARBA" id="ARBA00057903"/>
    </source>
</evidence>
<keyword evidence="11" id="KW-1015">Disulfide bond</keyword>
<dbReference type="EMBL" id="JBEHCU010010631">
    <property type="protein sequence ID" value="KAL1377940.1"/>
    <property type="molecule type" value="Genomic_DNA"/>
</dbReference>
<comment type="similarity">
    <text evidence="3">Belongs to the glutaminyl-peptide cyclotransferase family.</text>
</comment>
<dbReference type="Gene3D" id="3.40.630.10">
    <property type="entry name" value="Zn peptidases"/>
    <property type="match status" value="1"/>
</dbReference>
<evidence type="ECO:0000256" key="4">
    <source>
        <dbReference type="ARBA" id="ARBA00012012"/>
    </source>
</evidence>
<dbReference type="GO" id="GO:0046872">
    <property type="term" value="F:metal ion binding"/>
    <property type="evidence" value="ECO:0007669"/>
    <property type="project" value="UniProtKB-KW"/>
</dbReference>
<evidence type="ECO:0000256" key="9">
    <source>
        <dbReference type="ARBA" id="ARBA00022833"/>
    </source>
</evidence>
<dbReference type="Gene3D" id="3.40.50.720">
    <property type="entry name" value="NAD(P)-binding Rossmann-like Domain"/>
    <property type="match status" value="1"/>
</dbReference>
<keyword evidence="10" id="KW-0560">Oxidoreductase</keyword>
<dbReference type="AlphaFoldDB" id="A0ABD1CNX1"/>
<comment type="catalytic activity">
    <reaction evidence="1">
        <text>N-terminal L-glutaminyl-[peptide] = N-terminal 5-oxo-L-prolyl-[peptide] + NH4(+)</text>
        <dbReference type="Rhea" id="RHEA:23652"/>
        <dbReference type="Rhea" id="RHEA-COMP:11736"/>
        <dbReference type="Rhea" id="RHEA-COMP:11846"/>
        <dbReference type="ChEBI" id="CHEBI:28938"/>
        <dbReference type="ChEBI" id="CHEBI:64722"/>
        <dbReference type="ChEBI" id="CHEBI:87215"/>
        <dbReference type="EC" id="2.3.2.5"/>
    </reaction>
</comment>
<evidence type="ECO:0000256" key="1">
    <source>
        <dbReference type="ARBA" id="ARBA00000001"/>
    </source>
</evidence>
<name>A0ABD1CNX1_CULPP</name>
<evidence type="ECO:0000256" key="6">
    <source>
        <dbReference type="ARBA" id="ARBA00022525"/>
    </source>
</evidence>
<evidence type="ECO:0000259" key="15">
    <source>
        <dbReference type="SMART" id="SM00822"/>
    </source>
</evidence>
<evidence type="ECO:0000256" key="11">
    <source>
        <dbReference type="ARBA" id="ARBA00023157"/>
    </source>
</evidence>
<keyword evidence="8" id="KW-0479">Metal-binding</keyword>
<dbReference type="CDD" id="cd03880">
    <property type="entry name" value="M28_QC_like"/>
    <property type="match status" value="1"/>
</dbReference>
<dbReference type="InterPro" id="IPR040234">
    <property type="entry name" value="QC/QCL"/>
</dbReference>
<evidence type="ECO:0000256" key="14">
    <source>
        <dbReference type="SAM" id="SignalP"/>
    </source>
</evidence>
<dbReference type="EC" id="2.3.2.5" evidence="4"/>
<keyword evidence="17" id="KW-1185">Reference proteome</keyword>
<dbReference type="GO" id="GO:0005576">
    <property type="term" value="C:extracellular region"/>
    <property type="evidence" value="ECO:0007669"/>
    <property type="project" value="UniProtKB-SubCell"/>
</dbReference>
<dbReference type="InterPro" id="IPR007484">
    <property type="entry name" value="Peptidase_M28"/>
</dbReference>
<feature type="signal peptide" evidence="14">
    <location>
        <begin position="1"/>
        <end position="33"/>
    </location>
</feature>